<dbReference type="InterPro" id="IPR036259">
    <property type="entry name" value="MFS_trans_sf"/>
</dbReference>
<dbReference type="GO" id="GO:0022857">
    <property type="term" value="F:transmembrane transporter activity"/>
    <property type="evidence" value="ECO:0007669"/>
    <property type="project" value="InterPro"/>
</dbReference>
<feature type="transmembrane region" description="Helical" evidence="6">
    <location>
        <begin position="322"/>
        <end position="340"/>
    </location>
</feature>
<dbReference type="AlphaFoldDB" id="A0A409WYJ0"/>
<reference evidence="7 8" key="1">
    <citation type="journal article" date="2018" name="Evol. Lett.">
        <title>Horizontal gene cluster transfer increased hallucinogenic mushroom diversity.</title>
        <authorList>
            <person name="Reynolds H.T."/>
            <person name="Vijayakumar V."/>
            <person name="Gluck-Thaler E."/>
            <person name="Korotkin H.B."/>
            <person name="Matheny P.B."/>
            <person name="Slot J.C."/>
        </authorList>
    </citation>
    <scope>NUCLEOTIDE SEQUENCE [LARGE SCALE GENOMIC DNA]</scope>
    <source>
        <strain evidence="7 8">2631</strain>
    </source>
</reference>
<dbReference type="PANTHER" id="PTHR21576:SF160">
    <property type="entry name" value="NODULIN-LIKE DOMAIN-CONTAINING PROTEIN"/>
    <property type="match status" value="1"/>
</dbReference>
<dbReference type="STRING" id="93625.A0A409WYJ0"/>
<dbReference type="SUPFAM" id="SSF103473">
    <property type="entry name" value="MFS general substrate transporter"/>
    <property type="match status" value="1"/>
</dbReference>
<dbReference type="InParanoid" id="A0A409WYJ0"/>
<feature type="transmembrane region" description="Helical" evidence="6">
    <location>
        <begin position="430"/>
        <end position="450"/>
    </location>
</feature>
<organism evidence="7 8">
    <name type="scientific">Psilocybe cyanescens</name>
    <dbReference type="NCBI Taxonomy" id="93625"/>
    <lineage>
        <taxon>Eukaryota</taxon>
        <taxon>Fungi</taxon>
        <taxon>Dikarya</taxon>
        <taxon>Basidiomycota</taxon>
        <taxon>Agaricomycotina</taxon>
        <taxon>Agaricomycetes</taxon>
        <taxon>Agaricomycetidae</taxon>
        <taxon>Agaricales</taxon>
        <taxon>Agaricineae</taxon>
        <taxon>Strophariaceae</taxon>
        <taxon>Psilocybe</taxon>
    </lineage>
</organism>
<feature type="transmembrane region" description="Helical" evidence="6">
    <location>
        <begin position="185"/>
        <end position="205"/>
    </location>
</feature>
<evidence type="ECO:0000256" key="2">
    <source>
        <dbReference type="ARBA" id="ARBA00022692"/>
    </source>
</evidence>
<proteinExistence type="predicted"/>
<dbReference type="InterPro" id="IPR011701">
    <property type="entry name" value="MFS"/>
</dbReference>
<dbReference type="PANTHER" id="PTHR21576">
    <property type="entry name" value="UNCHARACTERIZED NODULIN-LIKE PROTEIN"/>
    <property type="match status" value="1"/>
</dbReference>
<evidence type="ECO:0000256" key="1">
    <source>
        <dbReference type="ARBA" id="ARBA00004141"/>
    </source>
</evidence>
<feature type="transmembrane region" description="Helical" evidence="6">
    <location>
        <begin position="371"/>
        <end position="389"/>
    </location>
</feature>
<dbReference type="GO" id="GO:0000329">
    <property type="term" value="C:fungal-type vacuole membrane"/>
    <property type="evidence" value="ECO:0007669"/>
    <property type="project" value="TreeGrafter"/>
</dbReference>
<feature type="transmembrane region" description="Helical" evidence="6">
    <location>
        <begin position="115"/>
        <end position="138"/>
    </location>
</feature>
<feature type="transmembrane region" description="Helical" evidence="6">
    <location>
        <begin position="519"/>
        <end position="538"/>
    </location>
</feature>
<feature type="compositionally biased region" description="Polar residues" evidence="5">
    <location>
        <begin position="227"/>
        <end position="239"/>
    </location>
</feature>
<name>A0A409WYJ0_PSICY</name>
<evidence type="ECO:0000256" key="6">
    <source>
        <dbReference type="SAM" id="Phobius"/>
    </source>
</evidence>
<feature type="transmembrane region" description="Helical" evidence="6">
    <location>
        <begin position="401"/>
        <end position="418"/>
    </location>
</feature>
<comment type="subcellular location">
    <subcellularLocation>
        <location evidence="1">Membrane</location>
        <topology evidence="1">Multi-pass membrane protein</topology>
    </subcellularLocation>
</comment>
<protein>
    <recommendedName>
        <fullName evidence="9">Nodulin-like domain-containing protein</fullName>
    </recommendedName>
</protein>
<feature type="region of interest" description="Disordered" evidence="5">
    <location>
        <begin position="221"/>
        <end position="281"/>
    </location>
</feature>
<sequence>MASNPPLPPPLVSVPRITTLIASLIVALSSGTNYVYSAYSPQLGARLGISHTKLNIVALAGNVGVYSSGPVWGRIVDTRGPRILLGCAFALLLGGYSGMRYLYDTGLPSGVSSLSTVGLILLVAFSFMTGTGGNGGLVGSVNTTAKTFPDRARASTTGLVISGFGLSAFFFSSLSHLFFAGDTSSFLFILAVGTSLPMIMGFFLVRPIPLPSEDAYDIVEGGEEARPSTSPNTRQTSRTRLLDHDFIEPRQPRYARTEDEEDEDTDGPGVDEEVELDSQRPPEVSALLTSTARHRSLSRGAAMSVGTLPNVYGVKLWLSSDFWLLFSILSILSGTGLMYINNVGSMSQALYAHQYPKYDEVEASSWQATQVSAISLMNFCGRIFIGLVSDFAKNKYEMPRSYSLVLVASFFFVSQVVASREDKIENLWVASSLLGLAHGSVFSLFPTVCLEWFGMPHFSENWGYLSLSPMIAGNIFSIVFGHNLDAHDGSKPAPLSIPATATAAAPQCLSGLECYVSTIYLTTGATFTAILLSIWAGYRDRQKIAASNRSKEARRFREHADY</sequence>
<keyword evidence="4 6" id="KW-0472">Membrane</keyword>
<evidence type="ECO:0000313" key="7">
    <source>
        <dbReference type="EMBL" id="PPQ83594.1"/>
    </source>
</evidence>
<keyword evidence="3 6" id="KW-1133">Transmembrane helix</keyword>
<evidence type="ECO:0000256" key="3">
    <source>
        <dbReference type="ARBA" id="ARBA00022989"/>
    </source>
</evidence>
<feature type="transmembrane region" description="Helical" evidence="6">
    <location>
        <begin position="462"/>
        <end position="482"/>
    </location>
</feature>
<keyword evidence="8" id="KW-1185">Reference proteome</keyword>
<comment type="caution">
    <text evidence="7">The sequence shown here is derived from an EMBL/GenBank/DDBJ whole genome shotgun (WGS) entry which is preliminary data.</text>
</comment>
<keyword evidence="2 6" id="KW-0812">Transmembrane</keyword>
<evidence type="ECO:0000256" key="4">
    <source>
        <dbReference type="ARBA" id="ARBA00023136"/>
    </source>
</evidence>
<feature type="transmembrane region" description="Helical" evidence="6">
    <location>
        <begin position="159"/>
        <end position="179"/>
    </location>
</feature>
<evidence type="ECO:0000256" key="5">
    <source>
        <dbReference type="SAM" id="MobiDB-lite"/>
    </source>
</evidence>
<accession>A0A409WYJ0</accession>
<dbReference type="Pfam" id="PF07690">
    <property type="entry name" value="MFS_1"/>
    <property type="match status" value="1"/>
</dbReference>
<evidence type="ECO:0008006" key="9">
    <source>
        <dbReference type="Google" id="ProtNLM"/>
    </source>
</evidence>
<dbReference type="EMBL" id="NHYD01002998">
    <property type="protein sequence ID" value="PPQ83594.1"/>
    <property type="molecule type" value="Genomic_DNA"/>
</dbReference>
<dbReference type="Proteomes" id="UP000283269">
    <property type="component" value="Unassembled WGS sequence"/>
</dbReference>
<feature type="transmembrane region" description="Helical" evidence="6">
    <location>
        <begin position="20"/>
        <end position="39"/>
    </location>
</feature>
<evidence type="ECO:0000313" key="8">
    <source>
        <dbReference type="Proteomes" id="UP000283269"/>
    </source>
</evidence>
<dbReference type="Gene3D" id="1.20.1250.20">
    <property type="entry name" value="MFS general substrate transporter like domains"/>
    <property type="match status" value="1"/>
</dbReference>
<feature type="compositionally biased region" description="Basic and acidic residues" evidence="5">
    <location>
        <begin position="240"/>
        <end position="257"/>
    </location>
</feature>
<feature type="transmembrane region" description="Helical" evidence="6">
    <location>
        <begin position="83"/>
        <end position="103"/>
    </location>
</feature>
<feature type="compositionally biased region" description="Acidic residues" evidence="5">
    <location>
        <begin position="258"/>
        <end position="276"/>
    </location>
</feature>
<dbReference type="OrthoDB" id="410267at2759"/>
<gene>
    <name evidence="7" type="ORF">CVT25_006344</name>
</gene>